<dbReference type="EMBL" id="CP093379">
    <property type="protein sequence ID" value="UNM95473.1"/>
    <property type="molecule type" value="Genomic_DNA"/>
</dbReference>
<evidence type="ECO:0000313" key="3">
    <source>
        <dbReference type="Proteomes" id="UP000829542"/>
    </source>
</evidence>
<keyword evidence="3" id="KW-1185">Reference proteome</keyword>
<sequence length="62" mass="7328">MSFLSIFLAYLWYFTIPLREYDDEPFGLLALVGQGWLQALIWLYIFNIYAANAFQETKSLKI</sequence>
<protein>
    <recommendedName>
        <fullName evidence="4">DUF485 domain-containing protein</fullName>
    </recommendedName>
</protein>
<proteinExistence type="predicted"/>
<keyword evidence="1" id="KW-0472">Membrane</keyword>
<keyword evidence="1" id="KW-1133">Transmembrane helix</keyword>
<keyword evidence="1" id="KW-0812">Transmembrane</keyword>
<accession>A0ABY3WXY7</accession>
<evidence type="ECO:0008006" key="4">
    <source>
        <dbReference type="Google" id="ProtNLM"/>
    </source>
</evidence>
<name>A0ABY3WXY7_9GAMM</name>
<evidence type="ECO:0000313" key="2">
    <source>
        <dbReference type="EMBL" id="UNM95473.1"/>
    </source>
</evidence>
<reference evidence="2 3" key="1">
    <citation type="submission" date="2022-03" db="EMBL/GenBank/DDBJ databases">
        <title>Ignatzschineria rhizosphaerae HR5S32.</title>
        <authorList>
            <person name="Sun J.Q."/>
            <person name="Feng J.Y."/>
        </authorList>
    </citation>
    <scope>NUCLEOTIDE SEQUENCE [LARGE SCALE GENOMIC DNA]</scope>
    <source>
        <strain evidence="2 3">HR5S32</strain>
    </source>
</reference>
<feature type="transmembrane region" description="Helical" evidence="1">
    <location>
        <begin position="35"/>
        <end position="54"/>
    </location>
</feature>
<gene>
    <name evidence="2" type="ORF">MMG00_09570</name>
</gene>
<evidence type="ECO:0000256" key="1">
    <source>
        <dbReference type="SAM" id="Phobius"/>
    </source>
</evidence>
<dbReference type="Proteomes" id="UP000829542">
    <property type="component" value="Chromosome"/>
</dbReference>
<organism evidence="2 3">
    <name type="scientific">Ignatzschineria rhizosphaerae</name>
    <dbReference type="NCBI Taxonomy" id="2923279"/>
    <lineage>
        <taxon>Bacteria</taxon>
        <taxon>Pseudomonadati</taxon>
        <taxon>Pseudomonadota</taxon>
        <taxon>Gammaproteobacteria</taxon>
        <taxon>Cardiobacteriales</taxon>
        <taxon>Ignatzschineriaceae</taxon>
        <taxon>Ignatzschineria</taxon>
    </lineage>
</organism>
<dbReference type="RefSeq" id="WP_242147750.1">
    <property type="nucleotide sequence ID" value="NZ_CP093379.1"/>
</dbReference>